<dbReference type="EMBL" id="MSPR01000003">
    <property type="protein sequence ID" value="ONK30606.1"/>
    <property type="molecule type" value="Genomic_DNA"/>
</dbReference>
<accession>A0ABX3IDD0</accession>
<keyword evidence="1" id="KW-0134">Cell wall</keyword>
<comment type="caution">
    <text evidence="6">The sequence shown here is derived from an EMBL/GenBank/DDBJ whole genome shotgun (WGS) entry which is preliminary data.</text>
</comment>
<evidence type="ECO:0000256" key="2">
    <source>
        <dbReference type="ARBA" id="ARBA00022525"/>
    </source>
</evidence>
<dbReference type="SMART" id="SM01208">
    <property type="entry name" value="G5"/>
    <property type="match status" value="13"/>
</dbReference>
<reference evidence="6 7" key="1">
    <citation type="submission" date="2016-12" db="EMBL/GenBank/DDBJ databases">
        <authorList>
            <person name="Gulvik C.A."/>
        </authorList>
    </citation>
    <scope>NUCLEOTIDE SEQUENCE [LARGE SCALE GENOMIC DNA]</scope>
    <source>
        <strain evidence="6 7">12-5202</strain>
    </source>
</reference>
<sequence>MKKSSVNWNCIKKYAIRKFSIGAASVIIGASVLPGVIATTTVHADTLIGQQVLSKDANIRNIITTYTNFDVAKVQGYIHQITNAEKVAPEGIQPEAYNAYQAVVSEAEQLVRNMEAVIAKGDSVKQQGPIILDELSRTVDPYRQDMNYTGSENGITEEQKQALNVRLDDILSTLPNTQELYSAQAALEEFLGIYSGRNKLENAIRAAKNAKLAAPLSEEFVSVMGEDFGLGSFEKIRVENIYQLTDTEKASLVGALKSWYEADWGNDIQEYVLSSEGTFSILFVDGTSVSASLDNIAKGKNNVRPAEPVIEVKEESRTEPVAYKTIRRANPALAEGQEQVVQAGVNGERRIVETVTLTDGKETSRVEKSNQMTKEPVDEVIEYGTKSAPVVETREESRTEPVAYKTVRRANPEQGVGYEQVVQQGQNGERTIVETVTLTDGVETGRVEKSNQITKEPVDEIIEYGTKAAPVVETREESRTETVAYKTVRRANPEQGVGYEQVVQQGQNGERTIVETVTLTDGVETGRVEKSNQITKEPVDEVIEYGTKVAPVVETKEETRTESIAYKTVRRANPEQGVGYERVVQAGVNGERRIVETVTLTDGKETRRVEKSNQITKEPVDEVIEYGTKVAPVVETREETRTETVAYKTVRRANPEQGVGYEQVVQAGVNGERTIVETVTLTDGKETGRVEKSNQITKEPVDEIIEYGTKSAPVVETKEETRTESVAYKTIRRANPEQGVGYEQVVQQGQNGERTIVETVTLTDGKETSRVEKSNQITKEPVDEIIEYGTKAAPVVETKEETHTETVAYKTVRRANPEQGVGYEQVVQQGQNGERRIVETVTLTDGKETRRVEKSNQITKEPVDEVIEYGTKVAPVVETREETRTETVAYKTVRRANPEQGVGYEQVVQAGVNGERTIVETVTLTDGKETGRVEKSNQITKEPVDEIIEYGTKSAPVVETKEETRTESVAYKTIRRANPEQGVGYEQVVQQGQNGERTIVETVTLTDGKETSRVEKSNQITKEPVDEIIEYGTKAAPVVETKEETHTETVAYKTVRRANPEQGVGYEQVVQQGQNGERTIVETVTLTDGVETSRVEKSNQITKEPVDEIIEYGTKSAPVVETKEETHTETVAYKTVRRANPEQGVGYEQVVQVGVNGERRIVETVTLTDGKETSRVEKSNQITKEPVDEIIEYGTKSAPVVETREESRTEPVAYKTVRRANPEQGVGYEQVVQAGVNGERTIVETVTLTDGVETSRVEKSNQITKEPVDEIIEYGTKSAPVVETREETRTELIAYKTVRRANPEQGVGYEQVVQAGVNGERTIVETVTLTNGKETSRVEKSNQITKEPVDEIIEYGTKAAPIIGTTKGGNLDSNKNTNFLSMDERELPPLQKDVKEPKNQQVLPQTGEITQLFLPLATFMIVTASAVIDLKPRKKE</sequence>
<keyword evidence="2" id="KW-0964">Secreted</keyword>
<dbReference type="PROSITE" id="PS51109">
    <property type="entry name" value="G5"/>
    <property type="match status" value="13"/>
</dbReference>
<evidence type="ECO:0000313" key="6">
    <source>
        <dbReference type="EMBL" id="ONK30606.1"/>
    </source>
</evidence>
<dbReference type="Proteomes" id="UP000188946">
    <property type="component" value="Unassembled WGS sequence"/>
</dbReference>
<feature type="domain" description="G5" evidence="5">
    <location>
        <begin position="631"/>
        <end position="711"/>
    </location>
</feature>
<dbReference type="Pfam" id="PF07501">
    <property type="entry name" value="G5"/>
    <property type="match status" value="13"/>
</dbReference>
<proteinExistence type="predicted"/>
<feature type="domain" description="G5" evidence="5">
    <location>
        <begin position="874"/>
        <end position="954"/>
    </location>
</feature>
<evidence type="ECO:0000256" key="1">
    <source>
        <dbReference type="ARBA" id="ARBA00022512"/>
    </source>
</evidence>
<feature type="domain" description="G5" evidence="5">
    <location>
        <begin position="793"/>
        <end position="873"/>
    </location>
</feature>
<feature type="domain" description="G5" evidence="5">
    <location>
        <begin position="712"/>
        <end position="792"/>
    </location>
</feature>
<dbReference type="Pfam" id="PF00746">
    <property type="entry name" value="Gram_pos_anchor"/>
    <property type="match status" value="1"/>
</dbReference>
<evidence type="ECO:0000259" key="5">
    <source>
        <dbReference type="PROSITE" id="PS51109"/>
    </source>
</evidence>
<dbReference type="NCBIfam" id="TIGR01168">
    <property type="entry name" value="YSIRK_signal"/>
    <property type="match status" value="1"/>
</dbReference>
<feature type="domain" description="G5" evidence="5">
    <location>
        <begin position="1198"/>
        <end position="1278"/>
    </location>
</feature>
<dbReference type="Pfam" id="PF04650">
    <property type="entry name" value="YSIRK_signal"/>
    <property type="match status" value="1"/>
</dbReference>
<keyword evidence="7" id="KW-1185">Reference proteome</keyword>
<evidence type="ECO:0000256" key="3">
    <source>
        <dbReference type="ARBA" id="ARBA00022729"/>
    </source>
</evidence>
<keyword evidence="4" id="KW-0572">Peptidoglycan-anchor</keyword>
<feature type="domain" description="G5" evidence="5">
    <location>
        <begin position="550"/>
        <end position="630"/>
    </location>
</feature>
<organism evidence="6 7">
    <name type="scientific">Streptococcus azizii</name>
    <dbReference type="NCBI Taxonomy" id="1579424"/>
    <lineage>
        <taxon>Bacteria</taxon>
        <taxon>Bacillati</taxon>
        <taxon>Bacillota</taxon>
        <taxon>Bacilli</taxon>
        <taxon>Lactobacillales</taxon>
        <taxon>Streptococcaceae</taxon>
        <taxon>Streptococcus</taxon>
    </lineage>
</organism>
<feature type="domain" description="G5" evidence="5">
    <location>
        <begin position="307"/>
        <end position="387"/>
    </location>
</feature>
<name>A0ABX3IDD0_9STRE</name>
<gene>
    <name evidence="6" type="ORF">BVE84_02440</name>
</gene>
<evidence type="ECO:0000313" key="7">
    <source>
        <dbReference type="Proteomes" id="UP000188946"/>
    </source>
</evidence>
<feature type="domain" description="G5" evidence="5">
    <location>
        <begin position="388"/>
        <end position="468"/>
    </location>
</feature>
<protein>
    <recommendedName>
        <fullName evidence="5">G5 domain-containing protein</fullName>
    </recommendedName>
</protein>
<feature type="domain" description="G5" evidence="5">
    <location>
        <begin position="469"/>
        <end position="549"/>
    </location>
</feature>
<feature type="domain" description="G5" evidence="5">
    <location>
        <begin position="1279"/>
        <end position="1359"/>
    </location>
</feature>
<dbReference type="InterPro" id="IPR011098">
    <property type="entry name" value="G5_dom"/>
</dbReference>
<feature type="domain" description="G5" evidence="5">
    <location>
        <begin position="1036"/>
        <end position="1116"/>
    </location>
</feature>
<dbReference type="InterPro" id="IPR005877">
    <property type="entry name" value="YSIRK_signal_dom"/>
</dbReference>
<feature type="domain" description="G5" evidence="5">
    <location>
        <begin position="1117"/>
        <end position="1197"/>
    </location>
</feature>
<keyword evidence="3" id="KW-0732">Signal</keyword>
<evidence type="ECO:0000256" key="4">
    <source>
        <dbReference type="ARBA" id="ARBA00023088"/>
    </source>
</evidence>
<feature type="domain" description="G5" evidence="5">
    <location>
        <begin position="955"/>
        <end position="1035"/>
    </location>
</feature>
<dbReference type="InterPro" id="IPR019931">
    <property type="entry name" value="LPXTG_anchor"/>
</dbReference>
<dbReference type="Gene3D" id="2.20.230.10">
    <property type="entry name" value="Resuscitation-promoting factor rpfb"/>
    <property type="match status" value="13"/>
</dbReference>
<dbReference type="RefSeq" id="WP_076995502.1">
    <property type="nucleotide sequence ID" value="NZ_MSPR01000003.1"/>
</dbReference>